<proteinExistence type="predicted"/>
<dbReference type="AlphaFoldDB" id="A0AAN9S6I3"/>
<dbReference type="Proteomes" id="UP001386955">
    <property type="component" value="Unassembled WGS sequence"/>
</dbReference>
<accession>A0AAN9S6I3</accession>
<name>A0AAN9S6I3_PSOTE</name>
<evidence type="ECO:0000313" key="3">
    <source>
        <dbReference type="Proteomes" id="UP001386955"/>
    </source>
</evidence>
<comment type="caution">
    <text evidence="2">The sequence shown here is derived from an EMBL/GenBank/DDBJ whole genome shotgun (WGS) entry which is preliminary data.</text>
</comment>
<feature type="compositionally biased region" description="Polar residues" evidence="1">
    <location>
        <begin position="8"/>
        <end position="22"/>
    </location>
</feature>
<feature type="region of interest" description="Disordered" evidence="1">
    <location>
        <begin position="1"/>
        <end position="22"/>
    </location>
</feature>
<sequence>MDSDGGWTKQTPGHIQQQSSGHITRQVAIHIVHAQSGDVVGAQSCRRRDRSPKIGQFHVAGLASLDLDQPEAQFEGRCGSQQERVLGQRANGVTDWASNSDGRPLGAHLDFAIWAGIHRNWLQK</sequence>
<keyword evidence="3" id="KW-1185">Reference proteome</keyword>
<organism evidence="2 3">
    <name type="scientific">Psophocarpus tetragonolobus</name>
    <name type="common">Winged bean</name>
    <name type="synonym">Dolichos tetragonolobus</name>
    <dbReference type="NCBI Taxonomy" id="3891"/>
    <lineage>
        <taxon>Eukaryota</taxon>
        <taxon>Viridiplantae</taxon>
        <taxon>Streptophyta</taxon>
        <taxon>Embryophyta</taxon>
        <taxon>Tracheophyta</taxon>
        <taxon>Spermatophyta</taxon>
        <taxon>Magnoliopsida</taxon>
        <taxon>eudicotyledons</taxon>
        <taxon>Gunneridae</taxon>
        <taxon>Pentapetalae</taxon>
        <taxon>rosids</taxon>
        <taxon>fabids</taxon>
        <taxon>Fabales</taxon>
        <taxon>Fabaceae</taxon>
        <taxon>Papilionoideae</taxon>
        <taxon>50 kb inversion clade</taxon>
        <taxon>NPAAA clade</taxon>
        <taxon>indigoferoid/millettioid clade</taxon>
        <taxon>Phaseoleae</taxon>
        <taxon>Psophocarpus</taxon>
    </lineage>
</organism>
<protein>
    <submittedName>
        <fullName evidence="2">Uncharacterized protein</fullName>
    </submittedName>
</protein>
<evidence type="ECO:0000256" key="1">
    <source>
        <dbReference type="SAM" id="MobiDB-lite"/>
    </source>
</evidence>
<dbReference type="EMBL" id="JAYMYS010000006">
    <property type="protein sequence ID" value="KAK7389827.1"/>
    <property type="molecule type" value="Genomic_DNA"/>
</dbReference>
<reference evidence="2 3" key="1">
    <citation type="submission" date="2024-01" db="EMBL/GenBank/DDBJ databases">
        <title>The genomes of 5 underutilized Papilionoideae crops provide insights into root nodulation and disease resistanc.</title>
        <authorList>
            <person name="Jiang F."/>
        </authorList>
    </citation>
    <scope>NUCLEOTIDE SEQUENCE [LARGE SCALE GENOMIC DNA]</scope>
    <source>
        <strain evidence="2">DUOXIRENSHENG_FW03</strain>
        <tissue evidence="2">Leaves</tissue>
    </source>
</reference>
<gene>
    <name evidence="2" type="ORF">VNO78_25121</name>
</gene>
<evidence type="ECO:0000313" key="2">
    <source>
        <dbReference type="EMBL" id="KAK7389827.1"/>
    </source>
</evidence>